<dbReference type="InterPro" id="IPR009158">
    <property type="entry name" value="G3P_DH_GlpB_su"/>
</dbReference>
<dbReference type="EMBL" id="JBHSQH010000001">
    <property type="protein sequence ID" value="MFC5971594.1"/>
    <property type="molecule type" value="Genomic_DNA"/>
</dbReference>
<sequence length="422" mass="43513">MAIDSDVLVVGGGLAGTVAALAAAEQGAHVRLVSHKESTLRQATGLVDALGVVDGELVADPFDAATGLPDGHPYRTVGVGALRAGLALFDDSVEGYRGGHTDANALVPTHDGSVKPTARYPESVAPGLASDDRSTLLVGFEALPDFDAPRAAAHLDRVGVPFDVRGVTLPFPGGLRADAAVTRFADLLDEASPVDGGRVDARTSLVERVKPHLSGAERVGFPALLGHEESETVRRELSDRLGADVFEVPSGPPSLPGMRLADQLYAALDDAGVSIETGNPVVDATSEDGRITGVTVEHTHSAVPYAAEQYVLATGGLVGKGIAADRDAVFEQVFGCHVPHPDDRYAWAAAEAYGDHAFPRFGVRVDSEGRPLDATERVEYANLRAAGGVVGGADVAAEKSGSGVSLATGYRAGHLAGEEVST</sequence>
<keyword evidence="1" id="KW-0285">Flavoprotein</keyword>
<accession>A0ABD5RMP2</accession>
<evidence type="ECO:0000256" key="3">
    <source>
        <dbReference type="ARBA" id="ARBA00023002"/>
    </source>
</evidence>
<dbReference type="AlphaFoldDB" id="A0ABD5RMP2"/>
<dbReference type="Gene3D" id="3.50.50.60">
    <property type="entry name" value="FAD/NAD(P)-binding domain"/>
    <property type="match status" value="2"/>
</dbReference>
<evidence type="ECO:0000313" key="6">
    <source>
        <dbReference type="Proteomes" id="UP001596099"/>
    </source>
</evidence>
<evidence type="ECO:0000313" key="5">
    <source>
        <dbReference type="EMBL" id="MFC5971594.1"/>
    </source>
</evidence>
<dbReference type="PANTHER" id="PTHR43400:SF11">
    <property type="entry name" value="ANAEROBIC GLYCEROL-3-PHOSPHATE DEHYDROGENASE SUBUNIT B"/>
    <property type="match status" value="1"/>
</dbReference>
<feature type="domain" description="FAD-dependent oxidoreductase 2 FAD-binding" evidence="4">
    <location>
        <begin position="6"/>
        <end position="404"/>
    </location>
</feature>
<comment type="caution">
    <text evidence="5">The sequence shown here is derived from an EMBL/GenBank/DDBJ whole genome shotgun (WGS) entry which is preliminary data.</text>
</comment>
<dbReference type="NCBIfam" id="NF003722">
    <property type="entry name" value="PRK05329.1-5"/>
    <property type="match status" value="1"/>
</dbReference>
<dbReference type="InterPro" id="IPR050315">
    <property type="entry name" value="FAD-oxidoreductase_2"/>
</dbReference>
<organism evidence="5 6">
    <name type="scientific">Halomarina salina</name>
    <dbReference type="NCBI Taxonomy" id="1872699"/>
    <lineage>
        <taxon>Archaea</taxon>
        <taxon>Methanobacteriati</taxon>
        <taxon>Methanobacteriota</taxon>
        <taxon>Stenosarchaea group</taxon>
        <taxon>Halobacteria</taxon>
        <taxon>Halobacteriales</taxon>
        <taxon>Natronomonadaceae</taxon>
        <taxon>Halomarina</taxon>
    </lineage>
</organism>
<dbReference type="InterPro" id="IPR003953">
    <property type="entry name" value="FAD-dep_OxRdtase_2_FAD-bd"/>
</dbReference>
<dbReference type="RefSeq" id="WP_247414484.1">
    <property type="nucleotide sequence ID" value="NZ_JALLGW010000001.1"/>
</dbReference>
<protein>
    <submittedName>
        <fullName evidence="5">Glycerol-3-phosphate dehydrogenase subunit GlpB</fullName>
        <ecNumber evidence="5">1.1.5.3</ecNumber>
    </submittedName>
</protein>
<proteinExistence type="predicted"/>
<name>A0ABD5RMP2_9EURY</name>
<dbReference type="Pfam" id="PF00890">
    <property type="entry name" value="FAD_binding_2"/>
    <property type="match status" value="1"/>
</dbReference>
<dbReference type="GO" id="GO:0004368">
    <property type="term" value="F:glycerol-3-phosphate dehydrogenase (quinone) activity"/>
    <property type="evidence" value="ECO:0007669"/>
    <property type="project" value="UniProtKB-EC"/>
</dbReference>
<evidence type="ECO:0000259" key="4">
    <source>
        <dbReference type="Pfam" id="PF00890"/>
    </source>
</evidence>
<evidence type="ECO:0000256" key="1">
    <source>
        <dbReference type="ARBA" id="ARBA00022630"/>
    </source>
</evidence>
<gene>
    <name evidence="5" type="primary">glpB</name>
    <name evidence="5" type="ORF">ACFPYI_09650</name>
</gene>
<dbReference type="PANTHER" id="PTHR43400">
    <property type="entry name" value="FUMARATE REDUCTASE"/>
    <property type="match status" value="1"/>
</dbReference>
<dbReference type="EC" id="1.1.5.3" evidence="5"/>
<evidence type="ECO:0000256" key="2">
    <source>
        <dbReference type="ARBA" id="ARBA00022643"/>
    </source>
</evidence>
<keyword evidence="6" id="KW-1185">Reference proteome</keyword>
<keyword evidence="3 5" id="KW-0560">Oxidoreductase</keyword>
<dbReference type="Proteomes" id="UP001596099">
    <property type="component" value="Unassembled WGS sequence"/>
</dbReference>
<reference evidence="5 6" key="1">
    <citation type="journal article" date="2019" name="Int. J. Syst. Evol. Microbiol.">
        <title>The Global Catalogue of Microorganisms (GCM) 10K type strain sequencing project: providing services to taxonomists for standard genome sequencing and annotation.</title>
        <authorList>
            <consortium name="The Broad Institute Genomics Platform"/>
            <consortium name="The Broad Institute Genome Sequencing Center for Infectious Disease"/>
            <person name="Wu L."/>
            <person name="Ma J."/>
        </authorList>
    </citation>
    <scope>NUCLEOTIDE SEQUENCE [LARGE SCALE GENOMIC DNA]</scope>
    <source>
        <strain evidence="5 6">CGMCC 1.12543</strain>
    </source>
</reference>
<keyword evidence="2" id="KW-0288">FMN</keyword>
<dbReference type="PIRSF" id="PIRSF000141">
    <property type="entry name" value="Anaerobic_G3P_dh"/>
    <property type="match status" value="1"/>
</dbReference>
<dbReference type="SUPFAM" id="SSF51905">
    <property type="entry name" value="FAD/NAD(P)-binding domain"/>
    <property type="match status" value="1"/>
</dbReference>
<dbReference type="InterPro" id="IPR036188">
    <property type="entry name" value="FAD/NAD-bd_sf"/>
</dbReference>